<dbReference type="VEuPathDB" id="FungiDB:LCOR_10996.1"/>
<evidence type="ECO:0000313" key="2">
    <source>
        <dbReference type="Proteomes" id="UP000027586"/>
    </source>
</evidence>
<dbReference type="AlphaFoldDB" id="A0A068SCT7"/>
<sequence>MLINSIHLKIAGFIIKVLNAGGPKCRTKVGWTLPEPEIGYHERETFMQGTFDHGEQFRPHKNATLHYEDFERQRPNVRTET</sequence>
<accession>A0A068SCT7</accession>
<proteinExistence type="predicted"/>
<dbReference type="Proteomes" id="UP000027586">
    <property type="component" value="Unassembled WGS sequence"/>
</dbReference>
<reference evidence="1" key="1">
    <citation type="submission" date="2013-08" db="EMBL/GenBank/DDBJ databases">
        <title>Gene expansion shapes genome architecture in the human pathogen Lichtheimia corymbifera: an evolutionary genomics analysis in the ancient terrestrial Mucorales (Mucoromycotina).</title>
        <authorList>
            <person name="Schwartze V.U."/>
            <person name="Winter S."/>
            <person name="Shelest E."/>
            <person name="Marcet-Houben M."/>
            <person name="Horn F."/>
            <person name="Wehner S."/>
            <person name="Hoffmann K."/>
            <person name="Riege K."/>
            <person name="Sammeth M."/>
            <person name="Nowrousian M."/>
            <person name="Valiante V."/>
            <person name="Linde J."/>
            <person name="Jacobsen I.D."/>
            <person name="Marz M."/>
            <person name="Brakhage A.A."/>
            <person name="Gabaldon T."/>
            <person name="Bocker S."/>
            <person name="Voigt K."/>
        </authorList>
    </citation>
    <scope>NUCLEOTIDE SEQUENCE [LARGE SCALE GENOMIC DNA]</scope>
    <source>
        <strain evidence="1">FSU 9682</strain>
    </source>
</reference>
<evidence type="ECO:0000313" key="1">
    <source>
        <dbReference type="EMBL" id="CDH60208.1"/>
    </source>
</evidence>
<organism evidence="1 2">
    <name type="scientific">Lichtheimia corymbifera JMRC:FSU:9682</name>
    <dbReference type="NCBI Taxonomy" id="1263082"/>
    <lineage>
        <taxon>Eukaryota</taxon>
        <taxon>Fungi</taxon>
        <taxon>Fungi incertae sedis</taxon>
        <taxon>Mucoromycota</taxon>
        <taxon>Mucoromycotina</taxon>
        <taxon>Mucoromycetes</taxon>
        <taxon>Mucorales</taxon>
        <taxon>Lichtheimiaceae</taxon>
        <taxon>Lichtheimia</taxon>
    </lineage>
</organism>
<keyword evidence="2" id="KW-1185">Reference proteome</keyword>
<name>A0A068SCT7_9FUNG</name>
<comment type="caution">
    <text evidence="1">The sequence shown here is derived from an EMBL/GenBank/DDBJ whole genome shotgun (WGS) entry which is preliminary data.</text>
</comment>
<protein>
    <submittedName>
        <fullName evidence="1">Uncharacterized protein</fullName>
    </submittedName>
</protein>
<gene>
    <name evidence="1" type="ORF">LCOR_10996.1</name>
</gene>
<dbReference type="EMBL" id="CBTN010000085">
    <property type="protein sequence ID" value="CDH60208.1"/>
    <property type="molecule type" value="Genomic_DNA"/>
</dbReference>